<evidence type="ECO:0000313" key="2">
    <source>
        <dbReference type="Proteomes" id="UP000789920"/>
    </source>
</evidence>
<organism evidence="1 2">
    <name type="scientific">Racocetra persica</name>
    <dbReference type="NCBI Taxonomy" id="160502"/>
    <lineage>
        <taxon>Eukaryota</taxon>
        <taxon>Fungi</taxon>
        <taxon>Fungi incertae sedis</taxon>
        <taxon>Mucoromycota</taxon>
        <taxon>Glomeromycotina</taxon>
        <taxon>Glomeromycetes</taxon>
        <taxon>Diversisporales</taxon>
        <taxon>Gigasporaceae</taxon>
        <taxon>Racocetra</taxon>
    </lineage>
</organism>
<accession>A0ACA9N7H0</accession>
<proteinExistence type="predicted"/>
<dbReference type="EMBL" id="CAJVQC010012585">
    <property type="protein sequence ID" value="CAG8639937.1"/>
    <property type="molecule type" value="Genomic_DNA"/>
</dbReference>
<keyword evidence="2" id="KW-1185">Reference proteome</keyword>
<dbReference type="Proteomes" id="UP000789920">
    <property type="component" value="Unassembled WGS sequence"/>
</dbReference>
<reference evidence="1" key="1">
    <citation type="submission" date="2021-06" db="EMBL/GenBank/DDBJ databases">
        <authorList>
            <person name="Kallberg Y."/>
            <person name="Tangrot J."/>
            <person name="Rosling A."/>
        </authorList>
    </citation>
    <scope>NUCLEOTIDE SEQUENCE</scope>
    <source>
        <strain evidence="1">MA461A</strain>
    </source>
</reference>
<name>A0ACA9N7H0_9GLOM</name>
<gene>
    <name evidence="1" type="ORF">RPERSI_LOCUS7440</name>
</gene>
<feature type="non-terminal residue" evidence="1">
    <location>
        <position position="1"/>
    </location>
</feature>
<comment type="caution">
    <text evidence="1">The sequence shown here is derived from an EMBL/GenBank/DDBJ whole genome shotgun (WGS) entry which is preliminary data.</text>
</comment>
<protein>
    <submittedName>
        <fullName evidence="1">36552_t:CDS:1</fullName>
    </submittedName>
</protein>
<sequence>DKRESTKQNDINTQEKTPTTNTNQRKAPNWKMQNTNWQKKHRIG</sequence>
<evidence type="ECO:0000313" key="1">
    <source>
        <dbReference type="EMBL" id="CAG8639937.1"/>
    </source>
</evidence>